<evidence type="ECO:0000256" key="3">
    <source>
        <dbReference type="ARBA" id="ARBA00022692"/>
    </source>
</evidence>
<evidence type="ECO:0000256" key="6">
    <source>
        <dbReference type="RuleBase" id="RU003942"/>
    </source>
</evidence>
<keyword evidence="5 7" id="KW-0472">Membrane</keyword>
<dbReference type="PANTHER" id="PTHR30561">
    <property type="entry name" value="SMR FAMILY PROTON-DEPENDENT DRUG EFFLUX TRANSPORTER SUGE"/>
    <property type="match status" value="1"/>
</dbReference>
<dbReference type="KEGG" id="fpn:ABE65_011730"/>
<evidence type="ECO:0000256" key="1">
    <source>
        <dbReference type="ARBA" id="ARBA00004651"/>
    </source>
</evidence>
<evidence type="ECO:0000256" key="4">
    <source>
        <dbReference type="ARBA" id="ARBA00022989"/>
    </source>
</evidence>
<feature type="transmembrane region" description="Helical" evidence="7">
    <location>
        <begin position="58"/>
        <end position="77"/>
    </location>
</feature>
<reference evidence="8 9" key="1">
    <citation type="submission" date="2016-04" db="EMBL/GenBank/DDBJ databases">
        <title>Complete genome sequence of Fictibacillus phosphorivorans G25-29, a strain toxic to nematodes.</title>
        <authorList>
            <person name="Zheng Z."/>
        </authorList>
    </citation>
    <scope>NUCLEOTIDE SEQUENCE [LARGE SCALE GENOMIC DNA]</scope>
    <source>
        <strain evidence="8 9">G25-29</strain>
    </source>
</reference>
<evidence type="ECO:0000313" key="8">
    <source>
        <dbReference type="EMBL" id="ANC77435.1"/>
    </source>
</evidence>
<proteinExistence type="inferred from homology"/>
<dbReference type="GO" id="GO:0005886">
    <property type="term" value="C:plasma membrane"/>
    <property type="evidence" value="ECO:0007669"/>
    <property type="project" value="UniProtKB-SubCell"/>
</dbReference>
<dbReference type="Proteomes" id="UP000076623">
    <property type="component" value="Chromosome"/>
</dbReference>
<dbReference type="GO" id="GO:0022857">
    <property type="term" value="F:transmembrane transporter activity"/>
    <property type="evidence" value="ECO:0007669"/>
    <property type="project" value="InterPro"/>
</dbReference>
<dbReference type="Pfam" id="PF00893">
    <property type="entry name" value="Multi_Drug_Res"/>
    <property type="match status" value="1"/>
</dbReference>
<evidence type="ECO:0000313" key="9">
    <source>
        <dbReference type="Proteomes" id="UP000076623"/>
    </source>
</evidence>
<keyword evidence="4 7" id="KW-1133">Transmembrane helix</keyword>
<dbReference type="EMBL" id="CP015378">
    <property type="protein sequence ID" value="ANC77435.1"/>
    <property type="molecule type" value="Genomic_DNA"/>
</dbReference>
<dbReference type="InterPro" id="IPR045324">
    <property type="entry name" value="Small_multidrug_res"/>
</dbReference>
<organism evidence="8 9">
    <name type="scientific">Fictibacillus phosphorivorans</name>
    <dbReference type="NCBI Taxonomy" id="1221500"/>
    <lineage>
        <taxon>Bacteria</taxon>
        <taxon>Bacillati</taxon>
        <taxon>Bacillota</taxon>
        <taxon>Bacilli</taxon>
        <taxon>Bacillales</taxon>
        <taxon>Fictibacillaceae</taxon>
        <taxon>Fictibacillus</taxon>
    </lineage>
</organism>
<keyword evidence="2" id="KW-1003">Cell membrane</keyword>
<gene>
    <name evidence="8" type="ORF">ABE65_011730</name>
</gene>
<comment type="subcellular location">
    <subcellularLocation>
        <location evidence="1 6">Cell membrane</location>
        <topology evidence="1 6">Multi-pass membrane protein</topology>
    </subcellularLocation>
</comment>
<feature type="transmembrane region" description="Helical" evidence="7">
    <location>
        <begin position="5"/>
        <end position="22"/>
    </location>
</feature>
<sequence length="113" mass="11969">MNRAWSLLVLGSIVEIFWVMGLKHADDALTWTGTILAIILSFGLLIKATSQLPVGTAYAVFTGLGTTGTVLIEMIVFGEPFQLVKIILILVLLVGVIGLKLVTGNAKQEGSAS</sequence>
<accession>A0A168W1L0</accession>
<dbReference type="InterPro" id="IPR037185">
    <property type="entry name" value="EmrE-like"/>
</dbReference>
<dbReference type="AlphaFoldDB" id="A0A168W1L0"/>
<evidence type="ECO:0000256" key="5">
    <source>
        <dbReference type="ARBA" id="ARBA00023136"/>
    </source>
</evidence>
<dbReference type="InterPro" id="IPR000390">
    <property type="entry name" value="Small_drug/metabolite_transptr"/>
</dbReference>
<feature type="transmembrane region" description="Helical" evidence="7">
    <location>
        <begin position="28"/>
        <end position="46"/>
    </location>
</feature>
<dbReference type="STRING" id="1221500.ABE65_011730"/>
<keyword evidence="9" id="KW-1185">Reference proteome</keyword>
<evidence type="ECO:0000256" key="7">
    <source>
        <dbReference type="SAM" id="Phobius"/>
    </source>
</evidence>
<name>A0A168W1L0_9BACL</name>
<comment type="similarity">
    <text evidence="6">Belongs to the drug/metabolite transporter (DMT) superfamily. Small multidrug resistance (SMR) (TC 2.A.7.1) family.</text>
</comment>
<evidence type="ECO:0000256" key="2">
    <source>
        <dbReference type="ARBA" id="ARBA00022475"/>
    </source>
</evidence>
<dbReference type="PANTHER" id="PTHR30561:SF7">
    <property type="entry name" value="GUANIDINIUM EFFLUX SYSTEM SUBUNIT GDNC-RELATED"/>
    <property type="match status" value="1"/>
</dbReference>
<dbReference type="Gene3D" id="1.10.3730.20">
    <property type="match status" value="1"/>
</dbReference>
<dbReference type="SUPFAM" id="SSF103481">
    <property type="entry name" value="Multidrug resistance efflux transporter EmrE"/>
    <property type="match status" value="1"/>
</dbReference>
<protein>
    <submittedName>
        <fullName evidence="8">Multidrug resistance protein SMR</fullName>
    </submittedName>
</protein>
<keyword evidence="3 6" id="KW-0812">Transmembrane</keyword>
<dbReference type="RefSeq" id="WP_066395045.1">
    <property type="nucleotide sequence ID" value="NZ_CP015378.1"/>
</dbReference>
<feature type="transmembrane region" description="Helical" evidence="7">
    <location>
        <begin position="83"/>
        <end position="102"/>
    </location>
</feature>